<dbReference type="PANTHER" id="PTHR47643:SF2">
    <property type="entry name" value="TPR DOMAIN PROTEIN (AFU_ORTHOLOGUE AFUA_5G12710)"/>
    <property type="match status" value="1"/>
</dbReference>
<dbReference type="InterPro" id="IPR001214">
    <property type="entry name" value="SET_dom"/>
</dbReference>
<organism evidence="2 3">
    <name type="scientific">Hyphodiscus hymeniophilus</name>
    <dbReference type="NCBI Taxonomy" id="353542"/>
    <lineage>
        <taxon>Eukaryota</taxon>
        <taxon>Fungi</taxon>
        <taxon>Dikarya</taxon>
        <taxon>Ascomycota</taxon>
        <taxon>Pezizomycotina</taxon>
        <taxon>Leotiomycetes</taxon>
        <taxon>Helotiales</taxon>
        <taxon>Hyphodiscaceae</taxon>
        <taxon>Hyphodiscus</taxon>
    </lineage>
</organism>
<dbReference type="OrthoDB" id="438641at2759"/>
<dbReference type="SUPFAM" id="SSF48452">
    <property type="entry name" value="TPR-like"/>
    <property type="match status" value="1"/>
</dbReference>
<accession>A0A9P6VJW0</accession>
<keyword evidence="3" id="KW-1185">Reference proteome</keyword>
<dbReference type="InterPro" id="IPR011990">
    <property type="entry name" value="TPR-like_helical_dom_sf"/>
</dbReference>
<gene>
    <name evidence="2" type="ORF">D0Z07_4136</name>
</gene>
<dbReference type="InterPro" id="IPR053209">
    <property type="entry name" value="Gramillin-biosynth_MTr"/>
</dbReference>
<feature type="domain" description="SET" evidence="1">
    <location>
        <begin position="352"/>
        <end position="531"/>
    </location>
</feature>
<evidence type="ECO:0000313" key="3">
    <source>
        <dbReference type="Proteomes" id="UP000785200"/>
    </source>
</evidence>
<dbReference type="InterPro" id="IPR046341">
    <property type="entry name" value="SET_dom_sf"/>
</dbReference>
<dbReference type="AlphaFoldDB" id="A0A9P6VJW0"/>
<dbReference type="PANTHER" id="PTHR47643">
    <property type="entry name" value="TPR DOMAIN PROTEIN (AFU_ORTHOLOGUE AFUA_5G12710)"/>
    <property type="match status" value="1"/>
</dbReference>
<proteinExistence type="predicted"/>
<dbReference type="SUPFAM" id="SSF82199">
    <property type="entry name" value="SET domain"/>
    <property type="match status" value="1"/>
</dbReference>
<evidence type="ECO:0000259" key="1">
    <source>
        <dbReference type="PROSITE" id="PS50280"/>
    </source>
</evidence>
<dbReference type="Gene3D" id="2.170.270.10">
    <property type="entry name" value="SET domain"/>
    <property type="match status" value="1"/>
</dbReference>
<dbReference type="Proteomes" id="UP000785200">
    <property type="component" value="Unassembled WGS sequence"/>
</dbReference>
<evidence type="ECO:0000313" key="2">
    <source>
        <dbReference type="EMBL" id="KAG0649328.1"/>
    </source>
</evidence>
<dbReference type="EMBL" id="VNKQ01000008">
    <property type="protein sequence ID" value="KAG0649328.1"/>
    <property type="molecule type" value="Genomic_DNA"/>
</dbReference>
<dbReference type="Pfam" id="PF00856">
    <property type="entry name" value="SET"/>
    <property type="match status" value="1"/>
</dbReference>
<comment type="caution">
    <text evidence="2">The sequence shown here is derived from an EMBL/GenBank/DDBJ whole genome shotgun (WGS) entry which is preliminary data.</text>
</comment>
<name>A0A9P6VJW0_9HELO</name>
<sequence>MDIHDVSEIPQYMELLLKQKKSLQDAQLSKGRRPKEKKQPGELIMQFRFRLMTSRGGSRNLAHSIRSTFIPPAYTPCITPLSGLKKVMIGNLQLETHHRDTYIPLRSVTPPDRMTAVMAIVEDEKKDVLMLQLYYQPEESEHPAEEILPEGTVLIVKEPYLKVMADGDYGIRVDHLSDVTFDVRNLIPNQWQLNAEKGHTPASTSKLRGNDCFNKFQYFKAIEHSYSEGIICAEMAEEADTLKLNRSLAYLRTNQFDATLSDLELISATEKPTEKALVRKARALYNLHRYLECTEVYKVLCAEYPSSIASAELKRTISRVTEQETGKYQFKKLYTEATKIRPPHLDHATYIGPVEVRSSNSRGRGLFTTAEVKAGDLLLCEKAFAHAYYDSSKKDDSQMSLLIIAETDSMSMGTQVDLIGMIIRKLQRNPSLSPVITDLHHGSFLIQRIISLNCFGCPLSSRETYLDSMRDSAINEKKNVELYHSCGVWPKASYINHCCYSNARRSFIGDMMMVRASQDLAPNTEITFWYQAPHLDVYSDRQKKFRNWGFQCGCSMCQDDKKTDDKVIAQRNSLRAEAKKLYQSRRKLDTAKLEKVLASIASSYTQAPSKVPRLAIWDPLLAMAQIYTSQNHFTKVIESALGCLASLGYVIEGGKRSPPVIRKWGLMHDTLTECWMLTCVAYHSLHQQSSKVQAYEYAKISYRICVGEDETFEETHGKLADL</sequence>
<reference evidence="2" key="1">
    <citation type="submission" date="2019-07" db="EMBL/GenBank/DDBJ databases">
        <title>Hyphodiscus hymeniophilus genome sequencing and assembly.</title>
        <authorList>
            <person name="Kramer G."/>
            <person name="Nodwell J."/>
        </authorList>
    </citation>
    <scope>NUCLEOTIDE SEQUENCE</scope>
    <source>
        <strain evidence="2">ATCC 34498</strain>
    </source>
</reference>
<dbReference type="PROSITE" id="PS50280">
    <property type="entry name" value="SET"/>
    <property type="match status" value="1"/>
</dbReference>
<dbReference type="Gene3D" id="1.25.40.10">
    <property type="entry name" value="Tetratricopeptide repeat domain"/>
    <property type="match status" value="1"/>
</dbReference>
<dbReference type="SMART" id="SM00317">
    <property type="entry name" value="SET"/>
    <property type="match status" value="1"/>
</dbReference>
<protein>
    <submittedName>
        <fullName evidence="2">SET and MYND domain-containing 4</fullName>
    </submittedName>
</protein>